<organism evidence="2 3">
    <name type="scientific">Magnetospirillum moscoviense</name>
    <dbReference type="NCBI Taxonomy" id="1437059"/>
    <lineage>
        <taxon>Bacteria</taxon>
        <taxon>Pseudomonadati</taxon>
        <taxon>Pseudomonadota</taxon>
        <taxon>Alphaproteobacteria</taxon>
        <taxon>Rhodospirillales</taxon>
        <taxon>Rhodospirillaceae</taxon>
        <taxon>Magnetospirillum</taxon>
    </lineage>
</organism>
<keyword evidence="3" id="KW-1185">Reference proteome</keyword>
<dbReference type="STRING" id="1437059.A6A05_13215"/>
<reference evidence="2 3" key="1">
    <citation type="submission" date="2016-04" db="EMBL/GenBank/DDBJ databases">
        <title>Draft genome sequence of freshwater magnetotactic bacteria Magnetospirillum marisnigri SP-1 and Magnetospirillum moscoviense BB-1.</title>
        <authorList>
            <person name="Koziaeva V."/>
            <person name="Dziuba M.V."/>
            <person name="Ivanov T.M."/>
            <person name="Kuznetsov B."/>
            <person name="Grouzdev D.S."/>
        </authorList>
    </citation>
    <scope>NUCLEOTIDE SEQUENCE [LARGE SCALE GENOMIC DNA]</scope>
    <source>
        <strain evidence="2 3">BB-1</strain>
    </source>
</reference>
<evidence type="ECO:0000313" key="3">
    <source>
        <dbReference type="Proteomes" id="UP000078543"/>
    </source>
</evidence>
<dbReference type="Proteomes" id="UP000078543">
    <property type="component" value="Unassembled WGS sequence"/>
</dbReference>
<dbReference type="EMBL" id="LWQU01000145">
    <property type="protein sequence ID" value="OAN49643.1"/>
    <property type="molecule type" value="Genomic_DNA"/>
</dbReference>
<gene>
    <name evidence="2" type="ORF">A6A05_13215</name>
</gene>
<sequence length="427" mass="48119">MTEARDNKTFEAKVSNLIATTRHLEVPHILMLRRLTLSDPESLKWANERQLNVVFNVLVTKALERMDKTALIAARDGDYKTLVMPGKPEAQAEDLRVVNAIATQMIGPKPKPAAIEAEHGNSLAKLLSLSPTAPGEKVSRTVCKPKEPPPLFAAQLGPDSERMMPSANSRSVEGSEERPFSDFKTLFDDTLSAYSRNILALFSIQGAIKGGRPPFPLAPEFGRCYEEVLRRYVLPPMHASRHIQQLGMSYNWAEVGGAKLIDIIGSGDHNNPVLHNWDTRWGAMRAPKGKKPKPEENPWPLFREDATNGNYDPPTEEHLQLLQDFIRFEVEAIAKAWREISQLYEQEFAPSGRQEQAREGAFRDGLMRWSAKLPDHVGEFLAIKSYFMFPNINGNFIRRLLTNFGRTDSERYRQAPFLAGFAQTVPE</sequence>
<comment type="caution">
    <text evidence="2">The sequence shown here is derived from an EMBL/GenBank/DDBJ whole genome shotgun (WGS) entry which is preliminary data.</text>
</comment>
<name>A0A178MM84_9PROT</name>
<dbReference type="OrthoDB" id="7322079at2"/>
<proteinExistence type="predicted"/>
<feature type="region of interest" description="Disordered" evidence="1">
    <location>
        <begin position="137"/>
        <end position="176"/>
    </location>
</feature>
<evidence type="ECO:0000313" key="2">
    <source>
        <dbReference type="EMBL" id="OAN49643.1"/>
    </source>
</evidence>
<dbReference type="AlphaFoldDB" id="A0A178MM84"/>
<protein>
    <submittedName>
        <fullName evidence="2">Uncharacterized protein</fullName>
    </submittedName>
</protein>
<accession>A0A178MM84</accession>
<dbReference type="RefSeq" id="WP_068501348.1">
    <property type="nucleotide sequence ID" value="NZ_LWQU01000145.1"/>
</dbReference>
<evidence type="ECO:0000256" key="1">
    <source>
        <dbReference type="SAM" id="MobiDB-lite"/>
    </source>
</evidence>